<keyword evidence="2" id="KW-1185">Reference proteome</keyword>
<evidence type="ECO:0000313" key="1">
    <source>
        <dbReference type="EMBL" id="NER17794.1"/>
    </source>
</evidence>
<dbReference type="RefSeq" id="WP_164032466.1">
    <property type="nucleotide sequence ID" value="NZ_JAABOQ010000004.1"/>
</dbReference>
<name>A0A6M0CP07_9FLAO</name>
<dbReference type="Proteomes" id="UP000474296">
    <property type="component" value="Unassembled WGS sequence"/>
</dbReference>
<organism evidence="1 2">
    <name type="scientific">Spongiivirga citrea</name>
    <dbReference type="NCBI Taxonomy" id="1481457"/>
    <lineage>
        <taxon>Bacteria</taxon>
        <taxon>Pseudomonadati</taxon>
        <taxon>Bacteroidota</taxon>
        <taxon>Flavobacteriia</taxon>
        <taxon>Flavobacteriales</taxon>
        <taxon>Flavobacteriaceae</taxon>
        <taxon>Spongiivirga</taxon>
    </lineage>
</organism>
<dbReference type="EMBL" id="JAABOQ010000004">
    <property type="protein sequence ID" value="NER17794.1"/>
    <property type="molecule type" value="Genomic_DNA"/>
</dbReference>
<evidence type="ECO:0000313" key="2">
    <source>
        <dbReference type="Proteomes" id="UP000474296"/>
    </source>
</evidence>
<accession>A0A6M0CP07</accession>
<protein>
    <submittedName>
        <fullName evidence="1">Uncharacterized protein</fullName>
    </submittedName>
</protein>
<gene>
    <name evidence="1" type="ORF">GWK10_11270</name>
</gene>
<comment type="caution">
    <text evidence="1">The sequence shown here is derived from an EMBL/GenBank/DDBJ whole genome shotgun (WGS) entry which is preliminary data.</text>
</comment>
<reference evidence="1 2" key="1">
    <citation type="submission" date="2020-01" db="EMBL/GenBank/DDBJ databases">
        <title>Spongiivirga citrea KCTC 32990T.</title>
        <authorList>
            <person name="Wang G."/>
        </authorList>
    </citation>
    <scope>NUCLEOTIDE SEQUENCE [LARGE SCALE GENOMIC DNA]</scope>
    <source>
        <strain evidence="1 2">KCTC 32990</strain>
    </source>
</reference>
<dbReference type="AlphaFoldDB" id="A0A6M0CP07"/>
<sequence>MIILVKLIVQISLTLLAESTDSHEPIKEYAFISKHSYKSYTIDTSKEKAFQILENKCNVCHSKRNKRPVFTLDNMDPWEDDVYKQVFIKKRMPKGKKIKLATFEYQELLTWITSTKKI</sequence>
<proteinExistence type="predicted"/>